<organism evidence="1">
    <name type="scientific">hydrothermal vent metagenome</name>
    <dbReference type="NCBI Taxonomy" id="652676"/>
    <lineage>
        <taxon>unclassified sequences</taxon>
        <taxon>metagenomes</taxon>
        <taxon>ecological metagenomes</taxon>
    </lineage>
</organism>
<accession>A0A3B0XF19</accession>
<proteinExistence type="predicted"/>
<dbReference type="AlphaFoldDB" id="A0A3B0XF19"/>
<gene>
    <name evidence="1" type="ORF">MNBD_GAMMA08-2456</name>
</gene>
<reference evidence="1" key="1">
    <citation type="submission" date="2018-06" db="EMBL/GenBank/DDBJ databases">
        <authorList>
            <person name="Zhirakovskaya E."/>
        </authorList>
    </citation>
    <scope>NUCLEOTIDE SEQUENCE</scope>
</reference>
<protein>
    <submittedName>
        <fullName evidence="1">Uncharacterized protein</fullName>
    </submittedName>
</protein>
<evidence type="ECO:0000313" key="1">
    <source>
        <dbReference type="EMBL" id="VAW62873.1"/>
    </source>
</evidence>
<name>A0A3B0XF19_9ZZZZ</name>
<dbReference type="EMBL" id="UOFH01000233">
    <property type="protein sequence ID" value="VAW62873.1"/>
    <property type="molecule type" value="Genomic_DNA"/>
</dbReference>
<sequence>MNKIRTPKSRSKQTGASLLIFAIIALTVAGGAYFIQSRNAADPDIRNSKKTSTALAQAKHILENYSIAFDPSPPTVNPTIGRLPFPDRFNGSFDGFANCITG</sequence>
<feature type="non-terminal residue" evidence="1">
    <location>
        <position position="102"/>
    </location>
</feature>